<evidence type="ECO:0000313" key="3">
    <source>
        <dbReference type="Proteomes" id="UP001187221"/>
    </source>
</evidence>
<dbReference type="Proteomes" id="UP001187221">
    <property type="component" value="Unassembled WGS sequence"/>
</dbReference>
<dbReference type="InterPro" id="IPR052726">
    <property type="entry name" value="Phage_Baseplate_Hub"/>
</dbReference>
<feature type="region of interest" description="Disordered" evidence="1">
    <location>
        <begin position="318"/>
        <end position="338"/>
    </location>
</feature>
<feature type="compositionally biased region" description="Polar residues" evidence="1">
    <location>
        <begin position="327"/>
        <end position="338"/>
    </location>
</feature>
<dbReference type="Pfam" id="PF05954">
    <property type="entry name" value="Phage_GPD"/>
    <property type="match status" value="1"/>
</dbReference>
<sequence>MSDPSPYAQPRAAWRVTLDGADLTATLAPRLISLRLTEKSGEEADALEIVVQDTDAQFLPPRQGATLSLALGWSRGTGVPLGLVNKGTFTVDELTWSGPPDRVTITAHSANFKGSFRTRKTRSWHATTLGQIVEQIAADNALTPACHPDLAGQIVPSAEQHNKSDMQFIRDLGRQFDALATVKAGTLLFAPRGTTTSISNRPLPTHTITRQQCSTASWRRAAREKAHDGAQAQWHDQQAGRRKTVSTGGTNPRRLKRIYPNEPAARAAAQAEITRLARASATMEVTLPYGDPAATPGTRITLSGFRPHIDKGVWKVTASTHDHGPNGLTTRLSLETAA</sequence>
<name>A0ABQ6P3Q8_9SPHN</name>
<organism evidence="2 3">
    <name type="scientific">Novosphingobium pituita</name>
    <dbReference type="NCBI Taxonomy" id="3056842"/>
    <lineage>
        <taxon>Bacteria</taxon>
        <taxon>Pseudomonadati</taxon>
        <taxon>Pseudomonadota</taxon>
        <taxon>Alphaproteobacteria</taxon>
        <taxon>Sphingomonadales</taxon>
        <taxon>Sphingomonadaceae</taxon>
        <taxon>Novosphingobium</taxon>
    </lineage>
</organism>
<dbReference type="SUPFAM" id="SSF69279">
    <property type="entry name" value="Phage tail proteins"/>
    <property type="match status" value="1"/>
</dbReference>
<protein>
    <submittedName>
        <fullName evidence="2">Phage late control D family protein</fullName>
    </submittedName>
</protein>
<accession>A0ABQ6P3Q8</accession>
<dbReference type="PANTHER" id="PTHR35862">
    <property type="entry name" value="FELS-2 PROPHAGE PROTEIN"/>
    <property type="match status" value="1"/>
</dbReference>
<reference evidence="2 3" key="1">
    <citation type="submission" date="2023-06" db="EMBL/GenBank/DDBJ databases">
        <title>Draft genome sequence of Novosphingobium sp. strain IK01.</title>
        <authorList>
            <person name="Hatamoto M."/>
            <person name="Ikarashi T."/>
            <person name="Yamaguchi T."/>
        </authorList>
    </citation>
    <scope>NUCLEOTIDE SEQUENCE [LARGE SCALE GENOMIC DNA]</scope>
    <source>
        <strain evidence="2 3">IK01</strain>
    </source>
</reference>
<comment type="caution">
    <text evidence="2">The sequence shown here is derived from an EMBL/GenBank/DDBJ whole genome shotgun (WGS) entry which is preliminary data.</text>
</comment>
<keyword evidence="3" id="KW-1185">Reference proteome</keyword>
<evidence type="ECO:0000313" key="2">
    <source>
        <dbReference type="EMBL" id="GMM59897.1"/>
    </source>
</evidence>
<proteinExistence type="predicted"/>
<feature type="region of interest" description="Disordered" evidence="1">
    <location>
        <begin position="229"/>
        <end position="254"/>
    </location>
</feature>
<dbReference type="EMBL" id="BTFW01000001">
    <property type="protein sequence ID" value="GMM59897.1"/>
    <property type="molecule type" value="Genomic_DNA"/>
</dbReference>
<evidence type="ECO:0000256" key="1">
    <source>
        <dbReference type="SAM" id="MobiDB-lite"/>
    </source>
</evidence>
<dbReference type="RefSeq" id="WP_317973728.1">
    <property type="nucleotide sequence ID" value="NZ_BTFW01000001.1"/>
</dbReference>
<gene>
    <name evidence="2" type="ORF">NUTIK01_06740</name>
</gene>
<dbReference type="PANTHER" id="PTHR35862:SF3">
    <property type="entry name" value="FELS-2 PROPHAGE PROTEIN"/>
    <property type="match status" value="1"/>
</dbReference>